<comment type="caution">
    <text evidence="2">The sequence shown here is derived from an EMBL/GenBank/DDBJ whole genome shotgun (WGS) entry which is preliminary data.</text>
</comment>
<reference evidence="2" key="1">
    <citation type="journal article" date="2023" name="G3 (Bethesda)">
        <title>A reference genome for the long-term kleptoplast-retaining sea slug Elysia crispata morphotype clarki.</title>
        <authorList>
            <person name="Eastman K.E."/>
            <person name="Pendleton A.L."/>
            <person name="Shaikh M.A."/>
            <person name="Suttiyut T."/>
            <person name="Ogas R."/>
            <person name="Tomko P."/>
            <person name="Gavelis G."/>
            <person name="Widhalm J.R."/>
            <person name="Wisecaver J.H."/>
        </authorList>
    </citation>
    <scope>NUCLEOTIDE SEQUENCE</scope>
    <source>
        <strain evidence="2">ECLA1</strain>
    </source>
</reference>
<feature type="compositionally biased region" description="Basic and acidic residues" evidence="1">
    <location>
        <begin position="319"/>
        <end position="336"/>
    </location>
</feature>
<feature type="compositionally biased region" description="Basic and acidic residues" evidence="1">
    <location>
        <begin position="564"/>
        <end position="586"/>
    </location>
</feature>
<dbReference type="Proteomes" id="UP001283361">
    <property type="component" value="Unassembled WGS sequence"/>
</dbReference>
<evidence type="ECO:0000313" key="2">
    <source>
        <dbReference type="EMBL" id="KAK3756802.1"/>
    </source>
</evidence>
<evidence type="ECO:0000256" key="1">
    <source>
        <dbReference type="SAM" id="MobiDB-lite"/>
    </source>
</evidence>
<sequence length="782" mass="85195">MSRVHVTALGRGNRLSFPYNTRETSEKLSVRVIISLPQIHILISLLRGGKSDPLFGLVIIRLASLNQTLNPWLYVILRRTLIIRIKKMCCRWRKLLRKKTRPRQRQTPAVGGRRHQYVHVRNQLCHRDMFVGEEPDSLSLTDSMRKSLQRAIPGAMSLPDVMMLDTGRGGEQLPLPDIAKAQSFAGRVSRGVDHALDDSDHYQGDSHTDCPYCCQAVYPIIPINFVSDSDCSECVRDREMAAARSQLNRSVPTTRKFAAVPSAGGGLADKLQDTHGIDAHKSFSVAEDQQEGEMSQPDNDGIASASEAISRHVSRCHKHADEASRSSFKSEDKRGSNEPSSLTSKSSSLKRDMKSVKNLSNSSSSRSSDGPHPQSHRKLAGQASRNSSSLRSSSAGSSVKTKLPLQQSNSLDVPAKNSRSTSPVDFYLRRPKSQAGSAAFDNPTKVKVENDEDNDKSDSEGDHTGLLPSTLRTETTTDDYGFSSMPSMPTETVLVSEQNTKTVEKKSGKDSPGLKQKSFLGMFGGGARSGSEKATGVVTGLPPRAARKSNKTPAASSATPCKAHSLELEDTRNKNLHHKEGTEIRPDPSPSEGPTSERAVMRSPSLPSSEASQSDTRKESDATSGIGSDESPGMSDRRGERARPPLQQESLSDVRPVTKSYDKEAVRKIGQHYVWAVRRAGIGVKQEQWPLISCSAWYMARTPECPGHAGFNSRCGGAGVCLGKGFRVGTEQLGMLIHPTVRSSSVIHVPASLTATLQPLHARQVTDNPAPTRQTARSQNDE</sequence>
<dbReference type="EMBL" id="JAWDGP010005470">
    <property type="protein sequence ID" value="KAK3756802.1"/>
    <property type="molecule type" value="Genomic_DNA"/>
</dbReference>
<keyword evidence="3" id="KW-1185">Reference proteome</keyword>
<feature type="compositionally biased region" description="Low complexity" evidence="1">
    <location>
        <begin position="383"/>
        <end position="398"/>
    </location>
</feature>
<proteinExistence type="predicted"/>
<feature type="compositionally biased region" description="Low complexity" evidence="1">
    <location>
        <begin position="603"/>
        <end position="614"/>
    </location>
</feature>
<organism evidence="2 3">
    <name type="scientific">Elysia crispata</name>
    <name type="common">lettuce slug</name>
    <dbReference type="NCBI Taxonomy" id="231223"/>
    <lineage>
        <taxon>Eukaryota</taxon>
        <taxon>Metazoa</taxon>
        <taxon>Spiralia</taxon>
        <taxon>Lophotrochozoa</taxon>
        <taxon>Mollusca</taxon>
        <taxon>Gastropoda</taxon>
        <taxon>Heterobranchia</taxon>
        <taxon>Euthyneura</taxon>
        <taxon>Panpulmonata</taxon>
        <taxon>Sacoglossa</taxon>
        <taxon>Placobranchoidea</taxon>
        <taxon>Plakobranchidae</taxon>
        <taxon>Elysia</taxon>
    </lineage>
</organism>
<feature type="compositionally biased region" description="Polar residues" evidence="1">
    <location>
        <begin position="404"/>
        <end position="423"/>
    </location>
</feature>
<dbReference type="SUPFAM" id="SSF81321">
    <property type="entry name" value="Family A G protein-coupled receptor-like"/>
    <property type="match status" value="1"/>
</dbReference>
<name>A0AAE0YTL3_9GAST</name>
<gene>
    <name evidence="2" type="ORF">RRG08_003920</name>
</gene>
<dbReference type="AlphaFoldDB" id="A0AAE0YTL3"/>
<protein>
    <submittedName>
        <fullName evidence="2">Uncharacterized protein</fullName>
    </submittedName>
</protein>
<evidence type="ECO:0000313" key="3">
    <source>
        <dbReference type="Proteomes" id="UP001283361"/>
    </source>
</evidence>
<feature type="region of interest" description="Disordered" evidence="1">
    <location>
        <begin position="311"/>
        <end position="658"/>
    </location>
</feature>
<accession>A0AAE0YTL3</accession>
<feature type="compositionally biased region" description="Polar residues" evidence="1">
    <location>
        <begin position="484"/>
        <end position="501"/>
    </location>
</feature>